<evidence type="ECO:0000256" key="2">
    <source>
        <dbReference type="ARBA" id="ARBA00006677"/>
    </source>
</evidence>
<dbReference type="Pfam" id="PF05916">
    <property type="entry name" value="Sld5"/>
    <property type="match status" value="1"/>
</dbReference>
<evidence type="ECO:0000256" key="5">
    <source>
        <dbReference type="ARBA" id="ARBA00023242"/>
    </source>
</evidence>
<evidence type="ECO:0000259" key="7">
    <source>
        <dbReference type="Pfam" id="PF05916"/>
    </source>
</evidence>
<dbReference type="InterPro" id="IPR021151">
    <property type="entry name" value="GINS_A"/>
</dbReference>
<keyword evidence="4 6" id="KW-0235">DNA replication</keyword>
<dbReference type="CDD" id="cd11710">
    <property type="entry name" value="GINS_A_psf1"/>
    <property type="match status" value="1"/>
</dbReference>
<evidence type="ECO:0000256" key="1">
    <source>
        <dbReference type="ARBA" id="ARBA00004123"/>
    </source>
</evidence>
<reference evidence="8 9" key="1">
    <citation type="journal article" date="2024" name="J Genomics">
        <title>Draft genome sequencing and assembly of Favolaschia claudopus CIRM-BRFM 2984 isolated from oak limbs.</title>
        <authorList>
            <person name="Navarro D."/>
            <person name="Drula E."/>
            <person name="Chaduli D."/>
            <person name="Cazenave R."/>
            <person name="Ahrendt S."/>
            <person name="Wang J."/>
            <person name="Lipzen A."/>
            <person name="Daum C."/>
            <person name="Barry K."/>
            <person name="Grigoriev I.V."/>
            <person name="Favel A."/>
            <person name="Rosso M.N."/>
            <person name="Martin F."/>
        </authorList>
    </citation>
    <scope>NUCLEOTIDE SEQUENCE [LARGE SCALE GENOMIC DNA]</scope>
    <source>
        <strain evidence="8 9">CIRM-BRFM 2984</strain>
    </source>
</reference>
<dbReference type="GO" id="GO:1902983">
    <property type="term" value="P:DNA strand elongation involved in mitotic DNA replication"/>
    <property type="evidence" value="ECO:0007669"/>
    <property type="project" value="TreeGrafter"/>
</dbReference>
<comment type="subcellular location">
    <subcellularLocation>
        <location evidence="1 6">Nucleus</location>
    </subcellularLocation>
</comment>
<evidence type="ECO:0000256" key="4">
    <source>
        <dbReference type="ARBA" id="ARBA00022705"/>
    </source>
</evidence>
<gene>
    <name evidence="8" type="ORF">R3P38DRAFT_2785981</name>
</gene>
<evidence type="ECO:0000313" key="8">
    <source>
        <dbReference type="EMBL" id="KAK7016270.1"/>
    </source>
</evidence>
<proteinExistence type="inferred from homology"/>
<protein>
    <recommendedName>
        <fullName evidence="3 6">DNA replication complex GINS protein PSF1</fullName>
    </recommendedName>
</protein>
<dbReference type="GO" id="GO:0000811">
    <property type="term" value="C:GINS complex"/>
    <property type="evidence" value="ECO:0007669"/>
    <property type="project" value="UniProtKB-UniRule"/>
</dbReference>
<evidence type="ECO:0000256" key="6">
    <source>
        <dbReference type="RuleBase" id="RU368085"/>
    </source>
</evidence>
<comment type="function">
    <text evidence="6">Required for correct functioning of the GINS complex, a complex that plays an essential role in the initiation of DNA replication, and progression of DNA replication forks. GINS complex seems to bind preferentially to single-stranded DNA.</text>
</comment>
<accession>A0AAW0AS70</accession>
<keyword evidence="5 6" id="KW-0539">Nucleus</keyword>
<evidence type="ECO:0000313" key="9">
    <source>
        <dbReference type="Proteomes" id="UP001362999"/>
    </source>
</evidence>
<dbReference type="EMBL" id="JAWWNJ010000051">
    <property type="protein sequence ID" value="KAK7016270.1"/>
    <property type="molecule type" value="Genomic_DNA"/>
</dbReference>
<dbReference type="PANTHER" id="PTHR12914">
    <property type="entry name" value="PARTNER OF SLD5"/>
    <property type="match status" value="1"/>
</dbReference>
<comment type="subunit">
    <text evidence="6">Component of the GINS complex.</text>
</comment>
<comment type="caution">
    <text evidence="8">The sequence shown here is derived from an EMBL/GenBank/DDBJ whole genome shotgun (WGS) entry which is preliminary data.</text>
</comment>
<organism evidence="8 9">
    <name type="scientific">Favolaschia claudopus</name>
    <dbReference type="NCBI Taxonomy" id="2862362"/>
    <lineage>
        <taxon>Eukaryota</taxon>
        <taxon>Fungi</taxon>
        <taxon>Dikarya</taxon>
        <taxon>Basidiomycota</taxon>
        <taxon>Agaricomycotina</taxon>
        <taxon>Agaricomycetes</taxon>
        <taxon>Agaricomycetidae</taxon>
        <taxon>Agaricales</taxon>
        <taxon>Marasmiineae</taxon>
        <taxon>Mycenaceae</taxon>
        <taxon>Favolaschia</taxon>
    </lineage>
</organism>
<name>A0AAW0AS70_9AGAR</name>
<dbReference type="PANTHER" id="PTHR12914:SF2">
    <property type="entry name" value="DNA REPLICATION COMPLEX GINS PROTEIN PSF1"/>
    <property type="match status" value="1"/>
</dbReference>
<dbReference type="InterPro" id="IPR036224">
    <property type="entry name" value="GINS_bundle-like_dom_sf"/>
</dbReference>
<feature type="domain" description="GINS subunit" evidence="7">
    <location>
        <begin position="59"/>
        <end position="131"/>
    </location>
</feature>
<evidence type="ECO:0000256" key="3">
    <source>
        <dbReference type="ARBA" id="ARBA00015143"/>
    </source>
</evidence>
<dbReference type="InterPro" id="IPR005339">
    <property type="entry name" value="GINS_Psf1"/>
</dbReference>
<dbReference type="AlphaFoldDB" id="A0AAW0AS70"/>
<comment type="similarity">
    <text evidence="2 6">Belongs to the GINS1/PSF1 family.</text>
</comment>
<dbReference type="Proteomes" id="UP001362999">
    <property type="component" value="Unassembled WGS sequence"/>
</dbReference>
<sequence length="200" mass="23267">MSLDHAYGELATRLIAQSKRSLSLNELLPYDRPLVQSIIQEQKDLERAIQNLREEGVLPADPRWPRVVIFATIIERNKRCLLAYHSQRLDAIHTMYWSTTRISKEIQERMSTAEIEHIHRYRESVYQFRDQLAPDDILDLAMGIEDPPRESVFITVEALVEHGPICTESGTMTFALGRRYILMKSDVEHLILQGLLREVR</sequence>
<keyword evidence="9" id="KW-1185">Reference proteome</keyword>
<dbReference type="SUPFAM" id="SSF158573">
    <property type="entry name" value="GINS helical bundle-like"/>
    <property type="match status" value="1"/>
</dbReference>
<dbReference type="Gene3D" id="1.20.58.1030">
    <property type="match status" value="1"/>
</dbReference>